<proteinExistence type="predicted"/>
<organism evidence="1 2">
    <name type="scientific">Rhodococcus sacchari</name>
    <dbReference type="NCBI Taxonomy" id="2962047"/>
    <lineage>
        <taxon>Bacteria</taxon>
        <taxon>Bacillati</taxon>
        <taxon>Actinomycetota</taxon>
        <taxon>Actinomycetes</taxon>
        <taxon>Mycobacteriales</taxon>
        <taxon>Nocardiaceae</taxon>
        <taxon>Rhodococcus</taxon>
    </lineage>
</organism>
<evidence type="ECO:0000313" key="2">
    <source>
        <dbReference type="Proteomes" id="UP001156484"/>
    </source>
</evidence>
<protein>
    <submittedName>
        <fullName evidence="1">Uncharacterized protein</fullName>
    </submittedName>
</protein>
<reference evidence="1" key="1">
    <citation type="submission" date="2022-10" db="EMBL/GenBank/DDBJ databases">
        <title>Rhodococcus ferula Z13 complete genome.</title>
        <authorList>
            <person name="Long X."/>
            <person name="Zang M."/>
        </authorList>
    </citation>
    <scope>NUCLEOTIDE SEQUENCE</scope>
    <source>
        <strain evidence="1">Z13</strain>
    </source>
</reference>
<dbReference type="Proteomes" id="UP001156484">
    <property type="component" value="Chromosome"/>
</dbReference>
<keyword evidence="2" id="KW-1185">Reference proteome</keyword>
<name>A0ACD4DEQ7_9NOCA</name>
<gene>
    <name evidence="1" type="ORF">OED52_17700</name>
</gene>
<sequence length="109" mass="12205">MSYRHQILRNLKFGTLPKFMEAQREKNALLTAAGLTPYSVWAPAFGGLHHMVLEAHFESMAEFERQHLAQKKIPEMAALNATQLECVIEGTAEDRLQRIGLDASDAPKA</sequence>
<dbReference type="EMBL" id="CP107551">
    <property type="protein sequence ID" value="UYP18469.1"/>
    <property type="molecule type" value="Genomic_DNA"/>
</dbReference>
<evidence type="ECO:0000313" key="1">
    <source>
        <dbReference type="EMBL" id="UYP18469.1"/>
    </source>
</evidence>
<accession>A0ACD4DEQ7</accession>